<dbReference type="GO" id="GO:0031145">
    <property type="term" value="P:anaphase-promoting complex-dependent catabolic process"/>
    <property type="evidence" value="ECO:0007669"/>
    <property type="project" value="InterPro"/>
</dbReference>
<proteinExistence type="predicted"/>
<evidence type="ECO:0000313" key="1">
    <source>
        <dbReference type="EMBL" id="SSD58715.1"/>
    </source>
</evidence>
<organism evidence="1 2">
    <name type="scientific">Saccharomycodes ludwigii</name>
    <dbReference type="NCBI Taxonomy" id="36035"/>
    <lineage>
        <taxon>Eukaryota</taxon>
        <taxon>Fungi</taxon>
        <taxon>Dikarya</taxon>
        <taxon>Ascomycota</taxon>
        <taxon>Saccharomycotina</taxon>
        <taxon>Saccharomycetes</taxon>
        <taxon>Saccharomycodales</taxon>
        <taxon>Saccharomycodaceae</taxon>
        <taxon>Saccharomycodes</taxon>
    </lineage>
</organism>
<dbReference type="EMBL" id="UFAJ01000040">
    <property type="protein sequence ID" value="SSD58715.1"/>
    <property type="molecule type" value="Genomic_DNA"/>
</dbReference>
<name>A0A376B1Z8_9ASCO</name>
<dbReference type="GO" id="GO:0005680">
    <property type="term" value="C:anaphase-promoting complex"/>
    <property type="evidence" value="ECO:0007669"/>
    <property type="project" value="InterPro"/>
</dbReference>
<evidence type="ECO:0000313" key="2">
    <source>
        <dbReference type="Proteomes" id="UP000262825"/>
    </source>
</evidence>
<accession>A0A376B1Z8</accession>
<gene>
    <name evidence="1" type="ORF">SCODWIG_00476</name>
</gene>
<dbReference type="VEuPathDB" id="FungiDB:SCODWIG_00476"/>
<dbReference type="InterPro" id="IPR008402">
    <property type="entry name" value="APC_su15/mnd2"/>
</dbReference>
<sequence>MFSSSILENISDSNLADINYNDNQNNEKNNNNNNIECLTYTKKTLFDTTFFRHIQEELNGNGNNNATYNARGAANLNRISGNNSNIEERTQVYRKQNSKNGFHKRRRRFMDRFIPLNAYTPSTDIPFFTFNENDVACNMMFEENYRYMNSLRKDIKYLGWNTFVPIGCDKTMAELEHYLKEEERNTLQIKELDYSNRVLRRSLYENNNNTNNNHDTSVHSVNMDINLDGDITDSYDMGQDYAMVEEDEYEYEEHGQYEHNSYLYNEELGEQGHNEGW</sequence>
<keyword evidence="2" id="KW-1185">Reference proteome</keyword>
<protein>
    <submittedName>
        <fullName evidence="1">Uncharacterized protein</fullName>
    </submittedName>
</protein>
<dbReference type="AlphaFoldDB" id="A0A376B1Z8"/>
<dbReference type="Pfam" id="PF05841">
    <property type="entry name" value="Apc15p"/>
    <property type="match status" value="1"/>
</dbReference>
<reference evidence="2" key="1">
    <citation type="submission" date="2018-06" db="EMBL/GenBank/DDBJ databases">
        <authorList>
            <person name="Guldener U."/>
        </authorList>
    </citation>
    <scope>NUCLEOTIDE SEQUENCE [LARGE SCALE GENOMIC DNA]</scope>
    <source>
        <strain evidence="2">UTAD17</strain>
    </source>
</reference>
<dbReference type="Proteomes" id="UP000262825">
    <property type="component" value="Unassembled WGS sequence"/>
</dbReference>